<accession>A0A9Q0E7Y4</accession>
<dbReference type="FunFam" id="3.40.50.1000:FF:000001">
    <property type="entry name" value="Phospholipid-transporting ATPase IC"/>
    <property type="match status" value="1"/>
</dbReference>
<dbReference type="GO" id="GO:0005524">
    <property type="term" value="F:ATP binding"/>
    <property type="evidence" value="ECO:0007669"/>
    <property type="project" value="UniProtKB-KW"/>
</dbReference>
<evidence type="ECO:0000256" key="1">
    <source>
        <dbReference type="ARBA" id="ARBA00004651"/>
    </source>
</evidence>
<dbReference type="GO" id="GO:0051480">
    <property type="term" value="P:regulation of cytosolic calcium ion concentration"/>
    <property type="evidence" value="ECO:0007669"/>
    <property type="project" value="TreeGrafter"/>
</dbReference>
<dbReference type="GO" id="GO:0005388">
    <property type="term" value="F:P-type calcium transporter activity"/>
    <property type="evidence" value="ECO:0007669"/>
    <property type="project" value="UniProtKB-EC"/>
</dbReference>
<dbReference type="SUPFAM" id="SSF81660">
    <property type="entry name" value="Metal cation-transporting ATPase, ATP-binding domain N"/>
    <property type="match status" value="1"/>
</dbReference>
<comment type="function">
    <text evidence="14">Catalyzes the hydrolysis of ATP coupled with the transport of calcium.</text>
</comment>
<dbReference type="SUPFAM" id="SSF56784">
    <property type="entry name" value="HAD-like"/>
    <property type="match status" value="1"/>
</dbReference>
<evidence type="ECO:0000259" key="17">
    <source>
        <dbReference type="Pfam" id="PF12424"/>
    </source>
</evidence>
<comment type="subcellular location">
    <subcellularLocation>
        <location evidence="1">Cell membrane</location>
        <topology evidence="1">Multi-pass membrane protein</topology>
    </subcellularLocation>
    <subcellularLocation>
        <location evidence="14">Membrane</location>
        <topology evidence="14">Multi-pass membrane protein</topology>
    </subcellularLocation>
</comment>
<gene>
    <name evidence="18" type="ORF">NHX12_030321</name>
</gene>
<evidence type="ECO:0000256" key="11">
    <source>
        <dbReference type="ARBA" id="ARBA00022989"/>
    </source>
</evidence>
<dbReference type="Pfam" id="PF12424">
    <property type="entry name" value="ATP_Ca_trans_C"/>
    <property type="match status" value="2"/>
</dbReference>
<evidence type="ECO:0000256" key="10">
    <source>
        <dbReference type="ARBA" id="ARBA00022967"/>
    </source>
</evidence>
<dbReference type="GO" id="GO:0005886">
    <property type="term" value="C:plasma membrane"/>
    <property type="evidence" value="ECO:0007669"/>
    <property type="project" value="UniProtKB-SubCell"/>
</dbReference>
<feature type="domain" description="Plasma membrane calcium transporting P-type ATPase C-terminal" evidence="17">
    <location>
        <begin position="609"/>
        <end position="641"/>
    </location>
</feature>
<evidence type="ECO:0000256" key="14">
    <source>
        <dbReference type="RuleBase" id="RU361146"/>
    </source>
</evidence>
<evidence type="ECO:0000313" key="19">
    <source>
        <dbReference type="Proteomes" id="UP001148018"/>
    </source>
</evidence>
<dbReference type="Gene3D" id="1.20.1110.10">
    <property type="entry name" value="Calcium-transporting ATPase, transmembrane domain"/>
    <property type="match status" value="1"/>
</dbReference>
<dbReference type="InterPro" id="IPR018303">
    <property type="entry name" value="ATPase_P-typ_P_site"/>
</dbReference>
<dbReference type="InterPro" id="IPR036412">
    <property type="entry name" value="HAD-like_sf"/>
</dbReference>
<dbReference type="PROSITE" id="PS00154">
    <property type="entry name" value="ATPASE_E1_E2"/>
    <property type="match status" value="1"/>
</dbReference>
<dbReference type="InterPro" id="IPR023214">
    <property type="entry name" value="HAD_sf"/>
</dbReference>
<evidence type="ECO:0000259" key="16">
    <source>
        <dbReference type="Pfam" id="PF00689"/>
    </source>
</evidence>
<name>A0A9Q0E7Y4_9TELE</name>
<dbReference type="Pfam" id="PF13246">
    <property type="entry name" value="Cation_ATPase"/>
    <property type="match status" value="1"/>
</dbReference>
<evidence type="ECO:0000256" key="12">
    <source>
        <dbReference type="ARBA" id="ARBA00023065"/>
    </source>
</evidence>
<dbReference type="SFLD" id="SFLDS00003">
    <property type="entry name" value="Haloacid_Dehalogenase"/>
    <property type="match status" value="1"/>
</dbReference>
<dbReference type="PANTHER" id="PTHR24093">
    <property type="entry name" value="CATION TRANSPORTING ATPASE"/>
    <property type="match status" value="1"/>
</dbReference>
<keyword evidence="13" id="KW-0472">Membrane</keyword>
<proteinExistence type="inferred from homology"/>
<keyword evidence="7 14" id="KW-0547">Nucleotide-binding</keyword>
<feature type="domain" description="Cation-transporting P-type ATPase C-terminal" evidence="16">
    <location>
        <begin position="431"/>
        <end position="461"/>
    </location>
</feature>
<dbReference type="InterPro" id="IPR023298">
    <property type="entry name" value="ATPase_P-typ_TM_dom_sf"/>
</dbReference>
<keyword evidence="9" id="KW-0460">Magnesium</keyword>
<dbReference type="SFLD" id="SFLDF00027">
    <property type="entry name" value="p-type_atpase"/>
    <property type="match status" value="1"/>
</dbReference>
<dbReference type="Pfam" id="PF00689">
    <property type="entry name" value="Cation_ATPase_C"/>
    <property type="match status" value="1"/>
</dbReference>
<dbReference type="SFLD" id="SFLDG00002">
    <property type="entry name" value="C1.7:_P-type_atpase_like"/>
    <property type="match status" value="1"/>
</dbReference>
<keyword evidence="4" id="KW-0597">Phosphoprotein</keyword>
<keyword evidence="3" id="KW-1003">Cell membrane</keyword>
<dbReference type="FunFam" id="3.40.1110.10:FF:000032">
    <property type="entry name" value="Calcium-transporting ATPase"/>
    <property type="match status" value="1"/>
</dbReference>
<comment type="caution">
    <text evidence="18">The sequence shown here is derived from an EMBL/GenBank/DDBJ whole genome shotgun (WGS) entry which is preliminary data.</text>
</comment>
<dbReference type="Gene3D" id="3.40.50.1000">
    <property type="entry name" value="HAD superfamily/HAD-like"/>
    <property type="match status" value="1"/>
</dbReference>
<reference evidence="18" key="1">
    <citation type="submission" date="2022-07" db="EMBL/GenBank/DDBJ databases">
        <title>Chromosome-level genome of Muraenolepis orangiensis.</title>
        <authorList>
            <person name="Kim J."/>
        </authorList>
    </citation>
    <scope>NUCLEOTIDE SEQUENCE</scope>
    <source>
        <strain evidence="18">KU_S4_2022</strain>
        <tissue evidence="18">Muscle</tissue>
    </source>
</reference>
<dbReference type="InterPro" id="IPR006408">
    <property type="entry name" value="P-type_ATPase_IIB"/>
</dbReference>
<evidence type="ECO:0000256" key="7">
    <source>
        <dbReference type="ARBA" id="ARBA00022741"/>
    </source>
</evidence>
<dbReference type="PRINTS" id="PR00119">
    <property type="entry name" value="CATATPASE"/>
</dbReference>
<keyword evidence="12 14" id="KW-0406">Ion transport</keyword>
<dbReference type="GO" id="GO:0046872">
    <property type="term" value="F:metal ion binding"/>
    <property type="evidence" value="ECO:0007669"/>
    <property type="project" value="UniProtKB-KW"/>
</dbReference>
<evidence type="ECO:0000256" key="15">
    <source>
        <dbReference type="SAM" id="MobiDB-lite"/>
    </source>
</evidence>
<keyword evidence="14" id="KW-0109">Calcium transport</keyword>
<keyword evidence="19" id="KW-1185">Reference proteome</keyword>
<evidence type="ECO:0000256" key="2">
    <source>
        <dbReference type="ARBA" id="ARBA00022448"/>
    </source>
</evidence>
<dbReference type="InterPro" id="IPR023299">
    <property type="entry name" value="ATPase_P-typ_cyto_dom_N"/>
</dbReference>
<dbReference type="NCBIfam" id="TIGR01494">
    <property type="entry name" value="ATPase_P-type"/>
    <property type="match status" value="1"/>
</dbReference>
<organism evidence="18 19">
    <name type="scientific">Muraenolepis orangiensis</name>
    <name type="common">Patagonian moray cod</name>
    <dbReference type="NCBI Taxonomy" id="630683"/>
    <lineage>
        <taxon>Eukaryota</taxon>
        <taxon>Metazoa</taxon>
        <taxon>Chordata</taxon>
        <taxon>Craniata</taxon>
        <taxon>Vertebrata</taxon>
        <taxon>Euteleostomi</taxon>
        <taxon>Actinopterygii</taxon>
        <taxon>Neopterygii</taxon>
        <taxon>Teleostei</taxon>
        <taxon>Neoteleostei</taxon>
        <taxon>Acanthomorphata</taxon>
        <taxon>Zeiogadaria</taxon>
        <taxon>Gadariae</taxon>
        <taxon>Gadiformes</taxon>
        <taxon>Muraenolepidoidei</taxon>
        <taxon>Muraenolepididae</taxon>
        <taxon>Muraenolepis</taxon>
    </lineage>
</organism>
<dbReference type="EC" id="7.2.2.10" evidence="14"/>
<dbReference type="InterPro" id="IPR022141">
    <property type="entry name" value="ATP_Ca_trans_C"/>
</dbReference>
<evidence type="ECO:0000256" key="5">
    <source>
        <dbReference type="ARBA" id="ARBA00022692"/>
    </source>
</evidence>
<dbReference type="FunFam" id="3.40.50.1000:FF:000007">
    <property type="entry name" value="Calcium-transporting ATPase"/>
    <property type="match status" value="1"/>
</dbReference>
<dbReference type="EMBL" id="JANIIK010000046">
    <property type="protein sequence ID" value="KAJ3602569.1"/>
    <property type="molecule type" value="Genomic_DNA"/>
</dbReference>
<keyword evidence="6" id="KW-0479">Metal-binding</keyword>
<feature type="domain" description="Plasma membrane calcium transporting P-type ATPase C-terminal" evidence="17">
    <location>
        <begin position="554"/>
        <end position="578"/>
    </location>
</feature>
<dbReference type="SUPFAM" id="SSF81665">
    <property type="entry name" value="Calcium ATPase, transmembrane domain M"/>
    <property type="match status" value="1"/>
</dbReference>
<keyword evidence="2 14" id="KW-0813">Transport</keyword>
<sequence>MMKDNNLVRHLDACETMGNATAICSDKTGTLTMNRMTVVQVYVGDTHYMAVPEPDAIKPETLEVMVNSISINSAYTTKILPPEREGGLPRHVGNKTECSLLGLVLELKRDYQPIRDEIPEEKLYKVYTFNSARKSMSTVLKNADGSFRMYSKGASEIVLRKCSQILDSQGKKRSFSPKDRDEMVRKVIEPMACDGLRTICVAYRDFPLEAGEPNWDNENDILNNLTCIMVVGIEDPVRPEVPAAIAMCQRAGITVRMVTGDNINTARAIATKCGILLPGEDFLCMEGKEFNLRIRNDLGEVEQERLDKVWPNLRVLARSSPTDKHTLVKGIIDSTVLETRQVVAVTGDGTNDGPALKKADVGFAMGIAGTDVAKEASDIILTDDNFSSIVKAVMWGRNVYDSISKFLQFQLTVNVVAVIVAFTGACITQDSPLKAVQMLWVNLIMDTLASLALATEPPTDSSSSLPSSSLLFNEINARKIHGERNVFEGIYRNPIFCSVVLGTFALQLITAIPTHRLKFLKEAGHGSTKAQMPEEDLNGDNDEIDHAELELRRGQILWFRGLNRIQTQMDVVYTFQTGQAAVPGALRRQPSVVSQHNDSVPPKTVSSPTHIKVVNAFRSSLYEGLENPESRNSIHSFMADPDFRSLSSENEDYPTIQETGDEIAAQ</sequence>
<dbReference type="NCBIfam" id="TIGR01517">
    <property type="entry name" value="ATPase-IIB_Ca"/>
    <property type="match status" value="1"/>
</dbReference>
<dbReference type="GO" id="GO:0016887">
    <property type="term" value="F:ATP hydrolysis activity"/>
    <property type="evidence" value="ECO:0007669"/>
    <property type="project" value="InterPro"/>
</dbReference>
<dbReference type="PRINTS" id="PR00121">
    <property type="entry name" value="NAKATPASE"/>
</dbReference>
<evidence type="ECO:0000256" key="6">
    <source>
        <dbReference type="ARBA" id="ARBA00022723"/>
    </source>
</evidence>
<dbReference type="Proteomes" id="UP001148018">
    <property type="component" value="Unassembled WGS sequence"/>
</dbReference>
<keyword evidence="14" id="KW-0106">Calcium</keyword>
<dbReference type="PANTHER" id="PTHR24093:SF435">
    <property type="entry name" value="PLASMA MEMBRANE CALCIUM-TRANSPORTING ATPASE 4"/>
    <property type="match status" value="1"/>
</dbReference>
<keyword evidence="8 14" id="KW-0067">ATP-binding</keyword>
<keyword evidence="5" id="KW-0812">Transmembrane</keyword>
<evidence type="ECO:0000256" key="3">
    <source>
        <dbReference type="ARBA" id="ARBA00022475"/>
    </source>
</evidence>
<dbReference type="GO" id="GO:0030165">
    <property type="term" value="F:PDZ domain binding"/>
    <property type="evidence" value="ECO:0007669"/>
    <property type="project" value="TreeGrafter"/>
</dbReference>
<comment type="catalytic activity">
    <reaction evidence="14">
        <text>Ca(2+)(in) + ATP + H2O = Ca(2+)(out) + ADP + phosphate + H(+)</text>
        <dbReference type="Rhea" id="RHEA:18105"/>
        <dbReference type="ChEBI" id="CHEBI:15377"/>
        <dbReference type="ChEBI" id="CHEBI:15378"/>
        <dbReference type="ChEBI" id="CHEBI:29108"/>
        <dbReference type="ChEBI" id="CHEBI:30616"/>
        <dbReference type="ChEBI" id="CHEBI:43474"/>
        <dbReference type="ChEBI" id="CHEBI:456216"/>
        <dbReference type="EC" id="7.2.2.10"/>
    </reaction>
</comment>
<keyword evidence="10" id="KW-1278">Translocase</keyword>
<evidence type="ECO:0000313" key="18">
    <source>
        <dbReference type="EMBL" id="KAJ3602569.1"/>
    </source>
</evidence>
<evidence type="ECO:0000256" key="13">
    <source>
        <dbReference type="ARBA" id="ARBA00023136"/>
    </source>
</evidence>
<feature type="region of interest" description="Disordered" evidence="15">
    <location>
        <begin position="643"/>
        <end position="666"/>
    </location>
</feature>
<dbReference type="InterPro" id="IPR044492">
    <property type="entry name" value="P_typ_ATPase_HD_dom"/>
</dbReference>
<comment type="similarity">
    <text evidence="14">Belongs to the cation transport ATPase (P-type) (TC 3.A.3) family. Type IIB subfamily.</text>
</comment>
<dbReference type="OrthoDB" id="116380at2759"/>
<keyword evidence="11" id="KW-1133">Transmembrane helix</keyword>
<dbReference type="InterPro" id="IPR006068">
    <property type="entry name" value="ATPase_P-typ_cation-transptr_C"/>
</dbReference>
<evidence type="ECO:0000256" key="4">
    <source>
        <dbReference type="ARBA" id="ARBA00022553"/>
    </source>
</evidence>
<dbReference type="AlphaFoldDB" id="A0A9Q0E7Y4"/>
<evidence type="ECO:0000256" key="8">
    <source>
        <dbReference type="ARBA" id="ARBA00022840"/>
    </source>
</evidence>
<evidence type="ECO:0000256" key="9">
    <source>
        <dbReference type="ARBA" id="ARBA00022842"/>
    </source>
</evidence>
<dbReference type="InterPro" id="IPR001757">
    <property type="entry name" value="P_typ_ATPase"/>
</dbReference>
<dbReference type="Pfam" id="PF08282">
    <property type="entry name" value="Hydrolase_3"/>
    <property type="match status" value="1"/>
</dbReference>
<dbReference type="Gene3D" id="3.40.1110.10">
    <property type="entry name" value="Calcium-transporting ATPase, cytoplasmic domain N"/>
    <property type="match status" value="1"/>
</dbReference>
<protein>
    <recommendedName>
        <fullName evidence="14">Calcium-transporting ATPase</fullName>
        <ecNumber evidence="14">7.2.2.10</ecNumber>
    </recommendedName>
</protein>